<dbReference type="KEGG" id="tfa:BW733_02740"/>
<keyword evidence="2" id="KW-1185">Reference proteome</keyword>
<dbReference type="Proteomes" id="UP000188235">
    <property type="component" value="Chromosome"/>
</dbReference>
<organism evidence="1 2">
    <name type="scientific">Tessaracoccus flavescens</name>
    <dbReference type="NCBI Taxonomy" id="399497"/>
    <lineage>
        <taxon>Bacteria</taxon>
        <taxon>Bacillati</taxon>
        <taxon>Actinomycetota</taxon>
        <taxon>Actinomycetes</taxon>
        <taxon>Propionibacteriales</taxon>
        <taxon>Propionibacteriaceae</taxon>
        <taxon>Tessaracoccus</taxon>
    </lineage>
</organism>
<dbReference type="OrthoDB" id="4380123at2"/>
<dbReference type="AlphaFoldDB" id="A0A1Q2CUZ9"/>
<protein>
    <recommendedName>
        <fullName evidence="3">NRDE family protein</fullName>
    </recommendedName>
</protein>
<dbReference type="RefSeq" id="WP_077347685.1">
    <property type="nucleotide sequence ID" value="NZ_CP019607.1"/>
</dbReference>
<dbReference type="EMBL" id="CP019607">
    <property type="protein sequence ID" value="AQP49909.1"/>
    <property type="molecule type" value="Genomic_DNA"/>
</dbReference>
<dbReference type="STRING" id="399497.BW733_02740"/>
<evidence type="ECO:0000313" key="1">
    <source>
        <dbReference type="EMBL" id="AQP49909.1"/>
    </source>
</evidence>
<name>A0A1Q2CUZ9_9ACTN</name>
<accession>A0A1Q2CUZ9</accession>
<evidence type="ECO:0008006" key="3">
    <source>
        <dbReference type="Google" id="ProtNLM"/>
    </source>
</evidence>
<gene>
    <name evidence="1" type="ORF">BW733_02740</name>
</gene>
<sequence>MCTVVIRVPEPDRGDVRILAVRDEDPGRPWLPLGAWWPEHPEVEGVMDQLAGGAWLAHDDRRLAVLLNRAGGTDLEVPTSRGSLVTGSLTGVPMPDPLTTLGFNLVEASAEGVRVTSWDGGTPRVTDLAPGTHMIAHEDVDDPRTARVAAWLDEFAATPTEGERWWEGWIDVLRGTTAVEAADDRAIVRDNRAHGFPTLSLLLAVASIGPGGVTAEMATLDEPGVWNEPKLP</sequence>
<reference evidence="1 2" key="1">
    <citation type="journal article" date="2008" name="Int. J. Syst. Evol. Microbiol.">
        <title>Tessaracoccus flavescens sp. nov., isolated from marine sediment.</title>
        <authorList>
            <person name="Lee D.W."/>
            <person name="Lee S.D."/>
        </authorList>
    </citation>
    <scope>NUCLEOTIDE SEQUENCE [LARGE SCALE GENOMIC DNA]</scope>
    <source>
        <strain evidence="1 2">SST-39T</strain>
    </source>
</reference>
<dbReference type="Pfam" id="PF05742">
    <property type="entry name" value="TANGO2"/>
    <property type="match status" value="1"/>
</dbReference>
<dbReference type="InterPro" id="IPR008551">
    <property type="entry name" value="TANGO2"/>
</dbReference>
<evidence type="ECO:0000313" key="2">
    <source>
        <dbReference type="Proteomes" id="UP000188235"/>
    </source>
</evidence>
<proteinExistence type="predicted"/>